<comment type="caution">
    <text evidence="5">The sequence shown here is derived from an EMBL/GenBank/DDBJ whole genome shotgun (WGS) entry which is preliminary data.</text>
</comment>
<feature type="repeat" description="TPR" evidence="3">
    <location>
        <begin position="203"/>
        <end position="236"/>
    </location>
</feature>
<feature type="transmembrane region" description="Helical" evidence="4">
    <location>
        <begin position="339"/>
        <end position="361"/>
    </location>
</feature>
<evidence type="ECO:0000256" key="2">
    <source>
        <dbReference type="ARBA" id="ARBA00022803"/>
    </source>
</evidence>
<dbReference type="InterPro" id="IPR011990">
    <property type="entry name" value="TPR-like_helical_dom_sf"/>
</dbReference>
<evidence type="ECO:0000313" key="5">
    <source>
        <dbReference type="EMBL" id="RBP35129.1"/>
    </source>
</evidence>
<feature type="transmembrane region" description="Helical" evidence="4">
    <location>
        <begin position="367"/>
        <end position="384"/>
    </location>
</feature>
<dbReference type="PANTHER" id="PTHR12558">
    <property type="entry name" value="CELL DIVISION CYCLE 16,23,27"/>
    <property type="match status" value="1"/>
</dbReference>
<dbReference type="PROSITE" id="PS50293">
    <property type="entry name" value="TPR_REGION"/>
    <property type="match status" value="1"/>
</dbReference>
<keyword evidence="4" id="KW-1133">Transmembrane helix</keyword>
<keyword evidence="6" id="KW-1185">Reference proteome</keyword>
<keyword evidence="4" id="KW-0472">Membrane</keyword>
<dbReference type="PANTHER" id="PTHR12558:SF13">
    <property type="entry name" value="CELL DIVISION CYCLE PROTEIN 27 HOMOLOG"/>
    <property type="match status" value="1"/>
</dbReference>
<feature type="transmembrane region" description="Helical" evidence="4">
    <location>
        <begin position="419"/>
        <end position="438"/>
    </location>
</feature>
<feature type="transmembrane region" description="Helical" evidence="4">
    <location>
        <begin position="393"/>
        <end position="413"/>
    </location>
</feature>
<evidence type="ECO:0000313" key="6">
    <source>
        <dbReference type="Proteomes" id="UP000253426"/>
    </source>
</evidence>
<protein>
    <submittedName>
        <fullName evidence="5">Tetratricopeptide repeat protein</fullName>
    </submittedName>
</protein>
<dbReference type="EMBL" id="QNRR01000026">
    <property type="protein sequence ID" value="RBP35129.1"/>
    <property type="molecule type" value="Genomic_DNA"/>
</dbReference>
<dbReference type="AlphaFoldDB" id="A0A366GZX9"/>
<dbReference type="SMART" id="SM00028">
    <property type="entry name" value="TPR"/>
    <property type="match status" value="4"/>
</dbReference>
<dbReference type="Proteomes" id="UP000253426">
    <property type="component" value="Unassembled WGS sequence"/>
</dbReference>
<sequence length="446" mass="48949">MVQVSHRLLSTRILEMTPGTDSHPSAQACFERGQLLRRQQRHEDAARMFQQALQVDPNHAPSYAMLAFCWMREDGRKMQAVEAARRAVALEPEDAFMRGVLALAIASSAKEGQDSVLQQARLVATEAVQLDADSDFAYTVEAQIYLRLHKYPEAEASARRALAIDTENTTATEVLSAALLMQHKDEDNEHLVRYQLENNPEDDSSHTSAGWRSLMKGEHREANKHFLEALRLNPMNEGARLGLVESYRARSWVYAGFIRVCHAMNRFSPGTRQAIFIGGFIGYQTLYHSLARTAPLLASVLVALWLTLALWSHLVRGFSSFFMLFDKFARLSLRPLEKAEGLVVGGSTLVALLALFTSLILPGLWQSAALALFFSALVSAAAFTNDHHVGKQVYAIAAGAAGVGALLAVLGAFVPGMVLVGTLGFSLAVLIGVAVSWLRNLNVLYA</sequence>
<dbReference type="Gene3D" id="1.25.40.10">
    <property type="entry name" value="Tetratricopeptide repeat domain"/>
    <property type="match status" value="2"/>
</dbReference>
<gene>
    <name evidence="5" type="ORF">DES53_1265</name>
</gene>
<evidence type="ECO:0000256" key="1">
    <source>
        <dbReference type="ARBA" id="ARBA00022737"/>
    </source>
</evidence>
<name>A0A366GZX9_9BACT</name>
<dbReference type="Pfam" id="PF07719">
    <property type="entry name" value="TPR_2"/>
    <property type="match status" value="1"/>
</dbReference>
<dbReference type="SUPFAM" id="SSF48452">
    <property type="entry name" value="TPR-like"/>
    <property type="match status" value="1"/>
</dbReference>
<feature type="transmembrane region" description="Helical" evidence="4">
    <location>
        <begin position="296"/>
        <end position="318"/>
    </location>
</feature>
<dbReference type="OrthoDB" id="179846at2"/>
<evidence type="ECO:0000256" key="4">
    <source>
        <dbReference type="SAM" id="Phobius"/>
    </source>
</evidence>
<keyword evidence="1" id="KW-0677">Repeat</keyword>
<evidence type="ECO:0000256" key="3">
    <source>
        <dbReference type="PROSITE-ProRule" id="PRU00339"/>
    </source>
</evidence>
<keyword evidence="4" id="KW-0812">Transmembrane</keyword>
<keyword evidence="2 3" id="KW-0802">TPR repeat</keyword>
<proteinExistence type="predicted"/>
<organism evidence="5 6">
    <name type="scientific">Roseimicrobium gellanilyticum</name>
    <dbReference type="NCBI Taxonomy" id="748857"/>
    <lineage>
        <taxon>Bacteria</taxon>
        <taxon>Pseudomonadati</taxon>
        <taxon>Verrucomicrobiota</taxon>
        <taxon>Verrucomicrobiia</taxon>
        <taxon>Verrucomicrobiales</taxon>
        <taxon>Verrucomicrobiaceae</taxon>
        <taxon>Roseimicrobium</taxon>
    </lineage>
</organism>
<dbReference type="InterPro" id="IPR019734">
    <property type="entry name" value="TPR_rpt"/>
</dbReference>
<dbReference type="PROSITE" id="PS50005">
    <property type="entry name" value="TPR"/>
    <property type="match status" value="2"/>
</dbReference>
<reference evidence="5 6" key="1">
    <citation type="submission" date="2018-06" db="EMBL/GenBank/DDBJ databases">
        <title>Genomic Encyclopedia of Type Strains, Phase IV (KMG-IV): sequencing the most valuable type-strain genomes for metagenomic binning, comparative biology and taxonomic classification.</title>
        <authorList>
            <person name="Goeker M."/>
        </authorList>
    </citation>
    <scope>NUCLEOTIDE SEQUENCE [LARGE SCALE GENOMIC DNA]</scope>
    <source>
        <strain evidence="5 6">DSM 25532</strain>
    </source>
</reference>
<dbReference type="InterPro" id="IPR013105">
    <property type="entry name" value="TPR_2"/>
</dbReference>
<feature type="repeat" description="TPR" evidence="3">
    <location>
        <begin position="26"/>
        <end position="59"/>
    </location>
</feature>
<accession>A0A366GZX9</accession>